<accession>A0AA38RL37</accession>
<evidence type="ECO:0000313" key="1">
    <source>
        <dbReference type="EMBL" id="KAJ9134433.1"/>
    </source>
</evidence>
<sequence>MTPLTFGHRKLDAVREGMTIRRPHKLAIIYTCRRIYLELGKKWLSKALLHFESLEAMLDKLTSLPPHLSMADIRYIRVRGDGLRCFDKTIISKGKVFFVGGVMRLFTGLRLEELTVTASYDSSDLLRTLGELVARGSGWKRLRCVCDGPLLFLAKFKLSCVEMQRFWAQVLAERDGADSGASVRIYSDRGVDRVLVQPDEPFDPDVEPNGDFIVVVTRGRGADYQVRWDAPPCEGDLRAGLGERSWGEARPIRTIWQH</sequence>
<dbReference type="AlphaFoldDB" id="A0AA38RL37"/>
<keyword evidence="2" id="KW-1185">Reference proteome</keyword>
<dbReference type="EMBL" id="JANBVO010000043">
    <property type="protein sequence ID" value="KAJ9134433.1"/>
    <property type="molecule type" value="Genomic_DNA"/>
</dbReference>
<gene>
    <name evidence="1" type="ORF">NKR23_g10121</name>
</gene>
<evidence type="ECO:0000313" key="2">
    <source>
        <dbReference type="Proteomes" id="UP001174694"/>
    </source>
</evidence>
<dbReference type="Proteomes" id="UP001174694">
    <property type="component" value="Unassembled WGS sequence"/>
</dbReference>
<comment type="caution">
    <text evidence="1">The sequence shown here is derived from an EMBL/GenBank/DDBJ whole genome shotgun (WGS) entry which is preliminary data.</text>
</comment>
<proteinExistence type="predicted"/>
<organism evidence="1 2">
    <name type="scientific">Pleurostoma richardsiae</name>
    <dbReference type="NCBI Taxonomy" id="41990"/>
    <lineage>
        <taxon>Eukaryota</taxon>
        <taxon>Fungi</taxon>
        <taxon>Dikarya</taxon>
        <taxon>Ascomycota</taxon>
        <taxon>Pezizomycotina</taxon>
        <taxon>Sordariomycetes</taxon>
        <taxon>Sordariomycetidae</taxon>
        <taxon>Calosphaeriales</taxon>
        <taxon>Pleurostomataceae</taxon>
        <taxon>Pleurostoma</taxon>
    </lineage>
</organism>
<reference evidence="1" key="1">
    <citation type="submission" date="2022-07" db="EMBL/GenBank/DDBJ databases">
        <title>Fungi with potential for degradation of polypropylene.</title>
        <authorList>
            <person name="Gostincar C."/>
        </authorList>
    </citation>
    <scope>NUCLEOTIDE SEQUENCE</scope>
    <source>
        <strain evidence="1">EXF-13308</strain>
    </source>
</reference>
<name>A0AA38RL37_9PEZI</name>
<protein>
    <submittedName>
        <fullName evidence="1">Uncharacterized protein</fullName>
    </submittedName>
</protein>